<dbReference type="Proteomes" id="UP001251528">
    <property type="component" value="Unassembled WGS sequence"/>
</dbReference>
<evidence type="ECO:0000256" key="4">
    <source>
        <dbReference type="PIRSR" id="PIRSR000103-1"/>
    </source>
</evidence>
<evidence type="ECO:0000259" key="6">
    <source>
        <dbReference type="Pfam" id="PF14833"/>
    </source>
</evidence>
<evidence type="ECO:0000313" key="7">
    <source>
        <dbReference type="EMBL" id="KAK2599059.1"/>
    </source>
</evidence>
<name>A0AAJ0FUF5_9HYPO</name>
<feature type="domain" description="3-hydroxyisobutyrate dehydrogenase-like NAD-binding" evidence="6">
    <location>
        <begin position="179"/>
        <end position="295"/>
    </location>
</feature>
<evidence type="ECO:0000256" key="2">
    <source>
        <dbReference type="ARBA" id="ARBA00023002"/>
    </source>
</evidence>
<dbReference type="PANTHER" id="PTHR43580">
    <property type="entry name" value="OXIDOREDUCTASE GLYR1-RELATED"/>
    <property type="match status" value="1"/>
</dbReference>
<keyword evidence="2" id="KW-0560">Oxidoreductase</keyword>
<dbReference type="AlphaFoldDB" id="A0AAJ0FUF5"/>
<keyword evidence="8" id="KW-1185">Reference proteome</keyword>
<dbReference type="SUPFAM" id="SSF51735">
    <property type="entry name" value="NAD(P)-binding Rossmann-fold domains"/>
    <property type="match status" value="1"/>
</dbReference>
<accession>A0AAJ0FUF5</accession>
<feature type="active site" evidence="4">
    <location>
        <position position="180"/>
    </location>
</feature>
<gene>
    <name evidence="7" type="ORF">QQS21_005465</name>
</gene>
<evidence type="ECO:0000259" key="5">
    <source>
        <dbReference type="Pfam" id="PF03446"/>
    </source>
</evidence>
<dbReference type="InterPro" id="IPR015815">
    <property type="entry name" value="HIBADH-related"/>
</dbReference>
<reference evidence="7" key="1">
    <citation type="submission" date="2023-06" db="EMBL/GenBank/DDBJ databases">
        <title>Conoideocrella luteorostrata (Hypocreales: Clavicipitaceae), a potential biocontrol fungus for elongate hemlock scale in United States Christmas tree production areas.</title>
        <authorList>
            <person name="Barrett H."/>
            <person name="Lovett B."/>
            <person name="Macias A.M."/>
            <person name="Stajich J.E."/>
            <person name="Kasson M.T."/>
        </authorList>
    </citation>
    <scope>NUCLEOTIDE SEQUENCE</scope>
    <source>
        <strain evidence="7">ARSEF 14590</strain>
    </source>
</reference>
<sequence>MSSTEQIGWFGLGSMGLGMALNLQKHFSACGLPPLLYSNRTLSRGDPLRDAGAIPEEHFEMVLKKSTIIFTMISNDEVLDGLVTKALAAGISLQDKIWVDTSTVHPNTCKDVSARLGKQGVAFIASPVFGTSAVAATGELIFAMAGPAPSLKRVEPYIIDVMGRKIINLGEEAHKSCLLKISGNIFVIGFQELASEGLVLAEKTGLGVDQMEEFIGDMFGTVMQSYSKRMSSGSFAPPLNQQPGFLISLAIKDVGHAITLAEEHGVTLPTVDIAMSRLKAAREFAGYHLDSSAVYGISRQEAALPFWSKNSRQGD</sequence>
<dbReference type="InterPro" id="IPR008927">
    <property type="entry name" value="6-PGluconate_DH-like_C_sf"/>
</dbReference>
<dbReference type="InterPro" id="IPR051265">
    <property type="entry name" value="HIBADH-related_NP60_sf"/>
</dbReference>
<dbReference type="Pfam" id="PF03446">
    <property type="entry name" value="NAD_binding_2"/>
    <property type="match status" value="1"/>
</dbReference>
<comment type="caution">
    <text evidence="7">The sequence shown here is derived from an EMBL/GenBank/DDBJ whole genome shotgun (WGS) entry which is preliminary data.</text>
</comment>
<dbReference type="Gene3D" id="1.10.1040.10">
    <property type="entry name" value="N-(1-d-carboxylethyl)-l-norvaline Dehydrogenase, domain 2"/>
    <property type="match status" value="1"/>
</dbReference>
<dbReference type="PIRSF" id="PIRSF000103">
    <property type="entry name" value="HIBADH"/>
    <property type="match status" value="1"/>
</dbReference>
<dbReference type="PANTHER" id="PTHR43580:SF8">
    <property type="entry name" value="6-PHOSPHOGLUCONATE DEHYDROGENASE NADP-BINDING DOMAIN-CONTAINING PROTEIN-RELATED"/>
    <property type="match status" value="1"/>
</dbReference>
<dbReference type="SUPFAM" id="SSF48179">
    <property type="entry name" value="6-phosphogluconate dehydrogenase C-terminal domain-like"/>
    <property type="match status" value="1"/>
</dbReference>
<evidence type="ECO:0008006" key="9">
    <source>
        <dbReference type="Google" id="ProtNLM"/>
    </source>
</evidence>
<comment type="similarity">
    <text evidence="1">Belongs to the HIBADH-related family. NP60 subfamily.</text>
</comment>
<dbReference type="Gene3D" id="3.40.50.720">
    <property type="entry name" value="NAD(P)-binding Rossmann-like Domain"/>
    <property type="match status" value="1"/>
</dbReference>
<evidence type="ECO:0000256" key="1">
    <source>
        <dbReference type="ARBA" id="ARBA00007598"/>
    </source>
</evidence>
<dbReference type="GO" id="GO:0051287">
    <property type="term" value="F:NAD binding"/>
    <property type="evidence" value="ECO:0007669"/>
    <property type="project" value="InterPro"/>
</dbReference>
<dbReference type="InterPro" id="IPR006115">
    <property type="entry name" value="6PGDH_NADP-bd"/>
</dbReference>
<dbReference type="InterPro" id="IPR013328">
    <property type="entry name" value="6PGD_dom2"/>
</dbReference>
<dbReference type="GO" id="GO:0050661">
    <property type="term" value="F:NADP binding"/>
    <property type="evidence" value="ECO:0007669"/>
    <property type="project" value="InterPro"/>
</dbReference>
<dbReference type="InterPro" id="IPR029154">
    <property type="entry name" value="HIBADH-like_NADP-bd"/>
</dbReference>
<organism evidence="7 8">
    <name type="scientific">Conoideocrella luteorostrata</name>
    <dbReference type="NCBI Taxonomy" id="1105319"/>
    <lineage>
        <taxon>Eukaryota</taxon>
        <taxon>Fungi</taxon>
        <taxon>Dikarya</taxon>
        <taxon>Ascomycota</taxon>
        <taxon>Pezizomycotina</taxon>
        <taxon>Sordariomycetes</taxon>
        <taxon>Hypocreomycetidae</taxon>
        <taxon>Hypocreales</taxon>
        <taxon>Clavicipitaceae</taxon>
        <taxon>Conoideocrella</taxon>
    </lineage>
</organism>
<dbReference type="Pfam" id="PF14833">
    <property type="entry name" value="NAD_binding_11"/>
    <property type="match status" value="1"/>
</dbReference>
<dbReference type="GO" id="GO:0016491">
    <property type="term" value="F:oxidoreductase activity"/>
    <property type="evidence" value="ECO:0007669"/>
    <property type="project" value="UniProtKB-KW"/>
</dbReference>
<evidence type="ECO:0000256" key="3">
    <source>
        <dbReference type="ARBA" id="ARBA00023027"/>
    </source>
</evidence>
<evidence type="ECO:0000313" key="8">
    <source>
        <dbReference type="Proteomes" id="UP001251528"/>
    </source>
</evidence>
<dbReference type="InterPro" id="IPR036291">
    <property type="entry name" value="NAD(P)-bd_dom_sf"/>
</dbReference>
<protein>
    <recommendedName>
        <fullName evidence="9">3-hydroxyisobutyrate dehydrogenase</fullName>
    </recommendedName>
</protein>
<dbReference type="EMBL" id="JASWJB010000091">
    <property type="protein sequence ID" value="KAK2599059.1"/>
    <property type="molecule type" value="Genomic_DNA"/>
</dbReference>
<proteinExistence type="inferred from homology"/>
<keyword evidence="3" id="KW-0520">NAD</keyword>
<feature type="domain" description="6-phosphogluconate dehydrogenase NADP-binding" evidence="5">
    <location>
        <begin position="6"/>
        <end position="170"/>
    </location>
</feature>